<organism evidence="2 3">
    <name type="scientific">Gordoniibacillus kamchatkensis</name>
    <dbReference type="NCBI Taxonomy" id="1590651"/>
    <lineage>
        <taxon>Bacteria</taxon>
        <taxon>Bacillati</taxon>
        <taxon>Bacillota</taxon>
        <taxon>Bacilli</taxon>
        <taxon>Bacillales</taxon>
        <taxon>Paenibacillaceae</taxon>
        <taxon>Gordoniibacillus</taxon>
    </lineage>
</organism>
<protein>
    <recommendedName>
        <fullName evidence="1">Phosphodiester glycosidase domain-containing protein</fullName>
    </recommendedName>
</protein>
<accession>A0ABR5AF96</accession>
<reference evidence="2 3" key="1">
    <citation type="submission" date="2014-12" db="EMBL/GenBank/DDBJ databases">
        <title>Draft genome sequence of Paenibacillus kamchatkensis strain B-2647.</title>
        <authorList>
            <person name="Karlyshev A.V."/>
            <person name="Kudryashova E.B."/>
        </authorList>
    </citation>
    <scope>NUCLEOTIDE SEQUENCE [LARGE SCALE GENOMIC DNA]</scope>
    <source>
        <strain evidence="2 3">VKM B-2647</strain>
    </source>
</reference>
<dbReference type="InterPro" id="IPR018711">
    <property type="entry name" value="NAGPA"/>
</dbReference>
<proteinExistence type="predicted"/>
<keyword evidence="3" id="KW-1185">Reference proteome</keyword>
<feature type="domain" description="Phosphodiester glycosidase" evidence="1">
    <location>
        <begin position="132"/>
        <end position="310"/>
    </location>
</feature>
<name>A0ABR5AF96_9BACL</name>
<dbReference type="EMBL" id="JXAK01000032">
    <property type="protein sequence ID" value="KIL39731.1"/>
    <property type="molecule type" value="Genomic_DNA"/>
</dbReference>
<sequence>MALSVLGFLGSNFMFLTPYGTELRMSLAEMVIMTQHRWYAWFLVGGAERDRMVEALWERITSMGEEPQNFNLVQVAPRKQRTKDELIHVEDIAGKNYRGKMMWVYDPHSIRMVVTSKQGWGERITEMVKRTGAVAGVNAGGFDDPDGLGNGFAPIGLIMSDSQVLYQDADGKQPIVGFTREGKLVVGNYKLEELRELGVKEAASFYPRVILDGKPLITSGEGGTGIQPRTAVGQKADGTVIFIVIDGRQPGWSIGATEREVQDLFLAQGVVNAGFLDGGASSELVVGGELLTKPSSRYGERRLPSAFLVFDEPDKIVVTSLGRG</sequence>
<dbReference type="PANTHER" id="PTHR40446:SF2">
    <property type="entry name" value="N-ACETYLGLUCOSAMINE-1-PHOSPHODIESTER ALPHA-N-ACETYLGLUCOSAMINIDASE"/>
    <property type="match status" value="1"/>
</dbReference>
<comment type="caution">
    <text evidence="2">The sequence shown here is derived from an EMBL/GenBank/DDBJ whole genome shotgun (WGS) entry which is preliminary data.</text>
</comment>
<evidence type="ECO:0000313" key="3">
    <source>
        <dbReference type="Proteomes" id="UP000031967"/>
    </source>
</evidence>
<gene>
    <name evidence="2" type="ORF">SD70_18440</name>
</gene>
<dbReference type="Pfam" id="PF09992">
    <property type="entry name" value="NAGPA"/>
    <property type="match status" value="1"/>
</dbReference>
<evidence type="ECO:0000259" key="1">
    <source>
        <dbReference type="Pfam" id="PF09992"/>
    </source>
</evidence>
<dbReference type="Proteomes" id="UP000031967">
    <property type="component" value="Unassembled WGS sequence"/>
</dbReference>
<dbReference type="PANTHER" id="PTHR40446">
    <property type="entry name" value="N-ACETYLGLUCOSAMINE-1-PHOSPHODIESTER ALPHA-N-ACETYLGLUCOSAMINIDASE"/>
    <property type="match status" value="1"/>
</dbReference>
<evidence type="ECO:0000313" key="2">
    <source>
        <dbReference type="EMBL" id="KIL39731.1"/>
    </source>
</evidence>